<organism evidence="2 3">
    <name type="scientific">Crotalaria pallida</name>
    <name type="common">Smooth rattlebox</name>
    <name type="synonym">Crotalaria striata</name>
    <dbReference type="NCBI Taxonomy" id="3830"/>
    <lineage>
        <taxon>Eukaryota</taxon>
        <taxon>Viridiplantae</taxon>
        <taxon>Streptophyta</taxon>
        <taxon>Embryophyta</taxon>
        <taxon>Tracheophyta</taxon>
        <taxon>Spermatophyta</taxon>
        <taxon>Magnoliopsida</taxon>
        <taxon>eudicotyledons</taxon>
        <taxon>Gunneridae</taxon>
        <taxon>Pentapetalae</taxon>
        <taxon>rosids</taxon>
        <taxon>fabids</taxon>
        <taxon>Fabales</taxon>
        <taxon>Fabaceae</taxon>
        <taxon>Papilionoideae</taxon>
        <taxon>50 kb inversion clade</taxon>
        <taxon>genistoids sensu lato</taxon>
        <taxon>core genistoids</taxon>
        <taxon>Crotalarieae</taxon>
        <taxon>Crotalaria</taxon>
    </lineage>
</organism>
<evidence type="ECO:0000256" key="1">
    <source>
        <dbReference type="SAM" id="MobiDB-lite"/>
    </source>
</evidence>
<name>A0AAN9HUJ6_CROPI</name>
<comment type="caution">
    <text evidence="2">The sequence shown here is derived from an EMBL/GenBank/DDBJ whole genome shotgun (WGS) entry which is preliminary data.</text>
</comment>
<proteinExistence type="predicted"/>
<gene>
    <name evidence="2" type="ORF">RIF29_30206</name>
</gene>
<evidence type="ECO:0000313" key="2">
    <source>
        <dbReference type="EMBL" id="KAK7256748.1"/>
    </source>
</evidence>
<dbReference type="EMBL" id="JAYWIO010000006">
    <property type="protein sequence ID" value="KAK7256748.1"/>
    <property type="molecule type" value="Genomic_DNA"/>
</dbReference>
<dbReference type="Proteomes" id="UP001372338">
    <property type="component" value="Unassembled WGS sequence"/>
</dbReference>
<evidence type="ECO:0000313" key="3">
    <source>
        <dbReference type="Proteomes" id="UP001372338"/>
    </source>
</evidence>
<keyword evidence="3" id="KW-1185">Reference proteome</keyword>
<feature type="region of interest" description="Disordered" evidence="1">
    <location>
        <begin position="62"/>
        <end position="87"/>
    </location>
</feature>
<dbReference type="AlphaFoldDB" id="A0AAN9HUJ6"/>
<protein>
    <submittedName>
        <fullName evidence="2">Uncharacterized protein</fullName>
    </submittedName>
</protein>
<reference evidence="2 3" key="1">
    <citation type="submission" date="2024-01" db="EMBL/GenBank/DDBJ databases">
        <title>The genomes of 5 underutilized Papilionoideae crops provide insights into root nodulation and disease resistanc.</title>
        <authorList>
            <person name="Yuan L."/>
        </authorList>
    </citation>
    <scope>NUCLEOTIDE SEQUENCE [LARGE SCALE GENOMIC DNA]</scope>
    <source>
        <strain evidence="2">ZHUSHIDOU_FW_LH</strain>
        <tissue evidence="2">Leaf</tissue>
    </source>
</reference>
<accession>A0AAN9HUJ6</accession>
<sequence>MRSWSWYGDGFAIPHALIEEEFWVAGGNGVCCVDEGRERLKGLSRGLEKGWLCVATGLVSGATGGSEEGRERWGRKDEARRRRVGGKRTKVVADVAGSRGGGKEKGCSRWRRHLVAVMMVFDGGAGK</sequence>
<feature type="compositionally biased region" description="Basic and acidic residues" evidence="1">
    <location>
        <begin position="67"/>
        <end position="80"/>
    </location>
</feature>